<comment type="similarity">
    <text evidence="1">Belongs to the eukaryotic/archaeal PrmC-related family.</text>
</comment>
<organism evidence="6 7">
    <name type="scientific">Streptomyces polychromogenes</name>
    <dbReference type="NCBI Taxonomy" id="67342"/>
    <lineage>
        <taxon>Bacteria</taxon>
        <taxon>Bacillati</taxon>
        <taxon>Actinomycetota</taxon>
        <taxon>Actinomycetes</taxon>
        <taxon>Kitasatosporales</taxon>
        <taxon>Streptomycetaceae</taxon>
        <taxon>Streptomyces</taxon>
    </lineage>
</organism>
<dbReference type="RefSeq" id="WP_344158385.1">
    <property type="nucleotide sequence ID" value="NZ_BAAABV010000015.1"/>
</dbReference>
<accession>A0ABN0VDS0</accession>
<protein>
    <submittedName>
        <fullName evidence="6">Methyltransferase</fullName>
    </submittedName>
</protein>
<dbReference type="Gene3D" id="3.40.50.150">
    <property type="entry name" value="Vaccinia Virus protein VP39"/>
    <property type="match status" value="1"/>
</dbReference>
<dbReference type="InterPro" id="IPR002052">
    <property type="entry name" value="DNA_methylase_N6_adenine_CS"/>
</dbReference>
<dbReference type="EMBL" id="BAAABV010000015">
    <property type="protein sequence ID" value="GAA0289292.1"/>
    <property type="molecule type" value="Genomic_DNA"/>
</dbReference>
<dbReference type="SUPFAM" id="SSF53335">
    <property type="entry name" value="S-adenosyl-L-methionine-dependent methyltransferases"/>
    <property type="match status" value="1"/>
</dbReference>
<dbReference type="PANTHER" id="PTHR45875">
    <property type="entry name" value="METHYLTRANSFERASE N6AMT1"/>
    <property type="match status" value="1"/>
</dbReference>
<keyword evidence="3" id="KW-0808">Transferase</keyword>
<evidence type="ECO:0000259" key="5">
    <source>
        <dbReference type="Pfam" id="PF05175"/>
    </source>
</evidence>
<reference evidence="6 7" key="1">
    <citation type="journal article" date="2019" name="Int. J. Syst. Evol. Microbiol.">
        <title>The Global Catalogue of Microorganisms (GCM) 10K type strain sequencing project: providing services to taxonomists for standard genome sequencing and annotation.</title>
        <authorList>
            <consortium name="The Broad Institute Genomics Platform"/>
            <consortium name="The Broad Institute Genome Sequencing Center for Infectious Disease"/>
            <person name="Wu L."/>
            <person name="Ma J."/>
        </authorList>
    </citation>
    <scope>NUCLEOTIDE SEQUENCE [LARGE SCALE GENOMIC DNA]</scope>
    <source>
        <strain evidence="6 7">JCM 4505</strain>
    </source>
</reference>
<dbReference type="InterPro" id="IPR004557">
    <property type="entry name" value="PrmC-related"/>
</dbReference>
<sequence length="225" mass="24035">MITPLPDPEPRLIALPGVYRPQADTRLLAGALAREPLWPGARVVEIGTGTGVLALRAAARGAQVTAVDVAWPAVLAARLNGWRRRLRLRVLHGDFAARTRGSRFDLVLANPPYVPGPDAVLPTGGARRAWEAGPAGRAVIDRICTAAPALLRPGGVLLMVHSGLCGAHETVALLARQGLSAHVTERIRVPWGPVLRSRRAWLREAGLAGDGDEQEELVVVRARYA</sequence>
<feature type="domain" description="Methyltransferase small" evidence="5">
    <location>
        <begin position="14"/>
        <end position="116"/>
    </location>
</feature>
<evidence type="ECO:0000313" key="7">
    <source>
        <dbReference type="Proteomes" id="UP001501867"/>
    </source>
</evidence>
<dbReference type="PROSITE" id="PS00092">
    <property type="entry name" value="N6_MTASE"/>
    <property type="match status" value="1"/>
</dbReference>
<gene>
    <name evidence="6" type="ORF">GCM10010302_29560</name>
</gene>
<dbReference type="InterPro" id="IPR007848">
    <property type="entry name" value="Small_mtfrase_dom"/>
</dbReference>
<dbReference type="NCBIfam" id="TIGR00537">
    <property type="entry name" value="hemK_rel_arch"/>
    <property type="match status" value="1"/>
</dbReference>
<dbReference type="GO" id="GO:0032259">
    <property type="term" value="P:methylation"/>
    <property type="evidence" value="ECO:0007669"/>
    <property type="project" value="UniProtKB-KW"/>
</dbReference>
<evidence type="ECO:0000256" key="1">
    <source>
        <dbReference type="ARBA" id="ARBA00006149"/>
    </source>
</evidence>
<evidence type="ECO:0000256" key="4">
    <source>
        <dbReference type="ARBA" id="ARBA00022691"/>
    </source>
</evidence>
<keyword evidence="2 6" id="KW-0489">Methyltransferase</keyword>
<dbReference type="CDD" id="cd02440">
    <property type="entry name" value="AdoMet_MTases"/>
    <property type="match status" value="1"/>
</dbReference>
<keyword evidence="4" id="KW-0949">S-adenosyl-L-methionine</keyword>
<evidence type="ECO:0000256" key="2">
    <source>
        <dbReference type="ARBA" id="ARBA00022603"/>
    </source>
</evidence>
<proteinExistence type="inferred from homology"/>
<dbReference type="GO" id="GO:0008168">
    <property type="term" value="F:methyltransferase activity"/>
    <property type="evidence" value="ECO:0007669"/>
    <property type="project" value="UniProtKB-KW"/>
</dbReference>
<comment type="caution">
    <text evidence="6">The sequence shown here is derived from an EMBL/GenBank/DDBJ whole genome shotgun (WGS) entry which is preliminary data.</text>
</comment>
<dbReference type="PANTHER" id="PTHR45875:SF1">
    <property type="entry name" value="METHYLTRANSFERASE N6AMT1"/>
    <property type="match status" value="1"/>
</dbReference>
<name>A0ABN0VDS0_9ACTN</name>
<evidence type="ECO:0000256" key="3">
    <source>
        <dbReference type="ARBA" id="ARBA00022679"/>
    </source>
</evidence>
<dbReference type="InterPro" id="IPR052190">
    <property type="entry name" value="Euk-Arch_PrmC-MTase"/>
</dbReference>
<dbReference type="Pfam" id="PF05175">
    <property type="entry name" value="MTS"/>
    <property type="match status" value="1"/>
</dbReference>
<keyword evidence="7" id="KW-1185">Reference proteome</keyword>
<evidence type="ECO:0000313" key="6">
    <source>
        <dbReference type="EMBL" id="GAA0289292.1"/>
    </source>
</evidence>
<dbReference type="InterPro" id="IPR029063">
    <property type="entry name" value="SAM-dependent_MTases_sf"/>
</dbReference>
<dbReference type="Proteomes" id="UP001501867">
    <property type="component" value="Unassembled WGS sequence"/>
</dbReference>